<dbReference type="SUPFAM" id="SSF51905">
    <property type="entry name" value="FAD/NAD(P)-binding domain"/>
    <property type="match status" value="1"/>
</dbReference>
<organism evidence="1 2">
    <name type="scientific">Cryobacterium melibiosiphilum</name>
    <dbReference type="NCBI Taxonomy" id="995039"/>
    <lineage>
        <taxon>Bacteria</taxon>
        <taxon>Bacillati</taxon>
        <taxon>Actinomycetota</taxon>
        <taxon>Actinomycetes</taxon>
        <taxon>Micrococcales</taxon>
        <taxon>Microbacteriaceae</taxon>
        <taxon>Cryobacterium</taxon>
    </lineage>
</organism>
<dbReference type="GO" id="GO:0016491">
    <property type="term" value="F:oxidoreductase activity"/>
    <property type="evidence" value="ECO:0007669"/>
    <property type="project" value="TreeGrafter"/>
</dbReference>
<name>A0A3A5MEW8_9MICO</name>
<comment type="caution">
    <text evidence="1">The sequence shown here is derived from an EMBL/GenBank/DDBJ whole genome shotgun (WGS) entry which is preliminary data.</text>
</comment>
<protein>
    <submittedName>
        <fullName evidence="1">FAD-dependent oxidoreductase</fullName>
    </submittedName>
</protein>
<dbReference type="InterPro" id="IPR050464">
    <property type="entry name" value="Zeta_carotene_desat/Oxidored"/>
</dbReference>
<dbReference type="InterPro" id="IPR036188">
    <property type="entry name" value="FAD/NAD-bd_sf"/>
</dbReference>
<dbReference type="Gene3D" id="3.90.660.10">
    <property type="match status" value="1"/>
</dbReference>
<reference evidence="1 2" key="1">
    <citation type="submission" date="2018-09" db="EMBL/GenBank/DDBJ databases">
        <title>Novel species of Cryobacterium.</title>
        <authorList>
            <person name="Liu Q."/>
            <person name="Xin Y.-H."/>
        </authorList>
    </citation>
    <scope>NUCLEOTIDE SEQUENCE [LARGE SCALE GENOMIC DNA]</scope>
    <source>
        <strain evidence="1 2">Hh39</strain>
    </source>
</reference>
<dbReference type="Pfam" id="PF13450">
    <property type="entry name" value="NAD_binding_8"/>
    <property type="match status" value="1"/>
</dbReference>
<dbReference type="Gene3D" id="3.50.50.60">
    <property type="entry name" value="FAD/NAD(P)-binding domain"/>
    <property type="match status" value="1"/>
</dbReference>
<dbReference type="PANTHER" id="PTHR42923:SF3">
    <property type="entry name" value="PROTOPORPHYRINOGEN OXIDASE"/>
    <property type="match status" value="1"/>
</dbReference>
<keyword evidence="2" id="KW-1185">Reference proteome</keyword>
<evidence type="ECO:0000313" key="1">
    <source>
        <dbReference type="EMBL" id="RJT85653.1"/>
    </source>
</evidence>
<gene>
    <name evidence="1" type="ORF">D6T64_18750</name>
</gene>
<dbReference type="PANTHER" id="PTHR42923">
    <property type="entry name" value="PROTOPORPHYRINOGEN OXIDASE"/>
    <property type="match status" value="1"/>
</dbReference>
<dbReference type="OrthoDB" id="9767561at2"/>
<dbReference type="EMBL" id="QZVS01000095">
    <property type="protein sequence ID" value="RJT85653.1"/>
    <property type="molecule type" value="Genomic_DNA"/>
</dbReference>
<evidence type="ECO:0000313" key="2">
    <source>
        <dbReference type="Proteomes" id="UP000272015"/>
    </source>
</evidence>
<dbReference type="AlphaFoldDB" id="A0A3A5MEW8"/>
<proteinExistence type="predicted"/>
<dbReference type="Proteomes" id="UP000272015">
    <property type="component" value="Unassembled WGS sequence"/>
</dbReference>
<dbReference type="RefSeq" id="WP_119976195.1">
    <property type="nucleotide sequence ID" value="NZ_JBHSQA010000009.1"/>
</dbReference>
<accession>A0A3A5MEW8</accession>
<sequence length="320" mass="34344">MPKPGELHTWDVVVVGAGVCGLTIAHALKARGQSVLLLDKGSRPGGRLASRPLGGMLLNASVASITTEDAGVIAEIGRRTGATFTRVADSDWASEWAFRKPAGEIAELWAAGAVVQRTFVTHLDVQDNGLIHVVPHGTGDPIAAQQVVLTAPMPQSAEILRLSGVDVTAPLAAVRYARRDVLLCVVVGPEKSEHFLDESAVIDLIRMRHRDDTGLVWLELFANSQWSALNANVDANFAHALLLHELRRLYPGARVMNSDLKRWRYANARVTVPNTTFDANQGAPGIYLAGDAFGLERDVEHPTGVARAVRSGLDVAAALR</sequence>